<proteinExistence type="predicted"/>
<name>A0AAW9ZWD8_9XANT</name>
<feature type="region of interest" description="Disordered" evidence="1">
    <location>
        <begin position="1"/>
        <end position="25"/>
    </location>
</feature>
<evidence type="ECO:0000256" key="1">
    <source>
        <dbReference type="SAM" id="MobiDB-lite"/>
    </source>
</evidence>
<dbReference type="AlphaFoldDB" id="A0AAW9ZWD8"/>
<organism evidence="2 3">
    <name type="scientific">Xanthomonas hortorum pv. pelargonii</name>
    <dbReference type="NCBI Taxonomy" id="453602"/>
    <lineage>
        <taxon>Bacteria</taxon>
        <taxon>Pseudomonadati</taxon>
        <taxon>Pseudomonadota</taxon>
        <taxon>Gammaproteobacteria</taxon>
        <taxon>Lysobacterales</taxon>
        <taxon>Lysobacteraceae</taxon>
        <taxon>Xanthomonas</taxon>
    </lineage>
</organism>
<gene>
    <name evidence="2" type="ORF">E1J24_18980</name>
</gene>
<protein>
    <submittedName>
        <fullName evidence="2">Uncharacterized protein</fullName>
    </submittedName>
</protein>
<evidence type="ECO:0000313" key="3">
    <source>
        <dbReference type="Proteomes" id="UP000548771"/>
    </source>
</evidence>
<evidence type="ECO:0000313" key="2">
    <source>
        <dbReference type="EMBL" id="NMI23868.1"/>
    </source>
</evidence>
<comment type="caution">
    <text evidence="2">The sequence shown here is derived from an EMBL/GenBank/DDBJ whole genome shotgun (WGS) entry which is preliminary data.</text>
</comment>
<sequence length="88" mass="9704">MPRKSLQGRTCSVSREGERARALQPSHRSAALQLLSPPSTHVTGSAFQILAVSLGRPKNRYVEYAAPSPHQGVGRWLDEKARLSHRFG</sequence>
<reference evidence="3" key="1">
    <citation type="journal article" date="2020" name="Syst. Appl. Microbiol.">
        <title>Clarifying the taxonomy of the causal agent of bacterial leaf spot of lettuce through a polyphasic approach reveals that Xanthomonas cynarae Trebaol et al. 2000 emend. Timilsina et al. 2019 is a later heterotypic synonym of Xanthomonas hortorum Vauterin et al. 1995.</title>
        <authorList>
            <person name="Moriniere L."/>
            <person name="Burlet A."/>
            <person name="Rosenthal E.R."/>
            <person name="Nesme X."/>
            <person name="Portier P."/>
            <person name="Bull C.T."/>
            <person name="Lavire C."/>
            <person name="Fischer-Le Saux M."/>
            <person name="Bertolla F."/>
        </authorList>
    </citation>
    <scope>NUCLEOTIDE SEQUENCE [LARGE SCALE GENOMIC DNA]</scope>
    <source>
        <strain evidence="3">CFBP2533</strain>
    </source>
</reference>
<dbReference type="EMBL" id="SMDX01000030">
    <property type="protein sequence ID" value="NMI23868.1"/>
    <property type="molecule type" value="Genomic_DNA"/>
</dbReference>
<dbReference type="Proteomes" id="UP000548771">
    <property type="component" value="Unassembled WGS sequence"/>
</dbReference>
<accession>A0AAW9ZWD8</accession>